<keyword evidence="3" id="KW-1185">Reference proteome</keyword>
<evidence type="ECO:0000313" key="3">
    <source>
        <dbReference type="Proteomes" id="UP000005801"/>
    </source>
</evidence>
<dbReference type="EMBL" id="ABCS01000102">
    <property type="protein sequence ID" value="EDM75124.1"/>
    <property type="molecule type" value="Genomic_DNA"/>
</dbReference>
<feature type="region of interest" description="Disordered" evidence="1">
    <location>
        <begin position="1"/>
        <end position="44"/>
    </location>
</feature>
<organism evidence="2 3">
    <name type="scientific">Plesiocystis pacifica SIR-1</name>
    <dbReference type="NCBI Taxonomy" id="391625"/>
    <lineage>
        <taxon>Bacteria</taxon>
        <taxon>Pseudomonadati</taxon>
        <taxon>Myxococcota</taxon>
        <taxon>Polyangia</taxon>
        <taxon>Nannocystales</taxon>
        <taxon>Nannocystaceae</taxon>
        <taxon>Plesiocystis</taxon>
    </lineage>
</organism>
<dbReference type="AlphaFoldDB" id="A6GG55"/>
<evidence type="ECO:0000256" key="1">
    <source>
        <dbReference type="SAM" id="MobiDB-lite"/>
    </source>
</evidence>
<accession>A6GG55</accession>
<feature type="compositionally biased region" description="Polar residues" evidence="1">
    <location>
        <begin position="9"/>
        <end position="18"/>
    </location>
</feature>
<proteinExistence type="predicted"/>
<dbReference type="Proteomes" id="UP000005801">
    <property type="component" value="Unassembled WGS sequence"/>
</dbReference>
<dbReference type="STRING" id="391625.PPSIR1_30883"/>
<gene>
    <name evidence="2" type="ORF">PPSIR1_30883</name>
</gene>
<evidence type="ECO:0000313" key="2">
    <source>
        <dbReference type="EMBL" id="EDM75124.1"/>
    </source>
</evidence>
<name>A6GG55_9BACT</name>
<comment type="caution">
    <text evidence="2">The sequence shown here is derived from an EMBL/GenBank/DDBJ whole genome shotgun (WGS) entry which is preliminary data.</text>
</comment>
<protein>
    <submittedName>
        <fullName evidence="2">Uncharacterized protein</fullName>
    </submittedName>
</protein>
<sequence>MVHVRMTGSHDNSPSQEPSDSERRLSGRRARARDRLMDRASSDYAPSSAVAKMKHIENLLLFIDDDLRETALSMERIERYLISTLDILEGQRIDGTKVQELATDVSVLDQVDLLNESLESLRRRMARLASAVG</sequence>
<reference evidence="2 3" key="1">
    <citation type="submission" date="2007-06" db="EMBL/GenBank/DDBJ databases">
        <authorList>
            <person name="Shimkets L."/>
            <person name="Ferriera S."/>
            <person name="Johnson J."/>
            <person name="Kravitz S."/>
            <person name="Beeson K."/>
            <person name="Sutton G."/>
            <person name="Rogers Y.-H."/>
            <person name="Friedman R."/>
            <person name="Frazier M."/>
            <person name="Venter J.C."/>
        </authorList>
    </citation>
    <scope>NUCLEOTIDE SEQUENCE [LARGE SCALE GENOMIC DNA]</scope>
    <source>
        <strain evidence="2 3">SIR-1</strain>
    </source>
</reference>